<protein>
    <submittedName>
        <fullName evidence="3">Arsenic metallochaperone ArsD family protein</fullName>
    </submittedName>
    <submittedName>
        <fullName evidence="1">Arsenite efflux transporter metallochaperone ArsD</fullName>
    </submittedName>
</protein>
<dbReference type="EMBL" id="RYZS01000002">
    <property type="protein sequence ID" value="RVU92451.1"/>
    <property type="molecule type" value="Genomic_DNA"/>
</dbReference>
<dbReference type="AlphaFoldDB" id="A0A2N8PTH8"/>
<evidence type="ECO:0000313" key="1">
    <source>
        <dbReference type="EMBL" id="MDT2401227.1"/>
    </source>
</evidence>
<evidence type="ECO:0000313" key="4">
    <source>
        <dbReference type="Proteomes" id="UP000288388"/>
    </source>
</evidence>
<dbReference type="EMBL" id="JARPWH010000004">
    <property type="protein sequence ID" value="MDT2401227.1"/>
    <property type="molecule type" value="Genomic_DNA"/>
</dbReference>
<sequence>MKKLELFEPAMCCSTGVCGPSVDEELLMVTSVFETFEGLDSVEASRHNLTSDPDAFVNNQTILKLLQEKGNDILPVTLVDGEIVKEGAYPTLEEFGKFGDVHFVAQPAKSSGGCCGGNGGSEGCC</sequence>
<dbReference type="Gene3D" id="3.40.30.10">
    <property type="entry name" value="Glutaredoxin"/>
    <property type="match status" value="1"/>
</dbReference>
<reference evidence="3 4" key="1">
    <citation type="submission" date="2018-12" db="EMBL/GenBank/DDBJ databases">
        <title>A novel vanA-carrying plasmid in a clinical isolate of Enterococcus avium.</title>
        <authorList>
            <person name="Bernasconi O.J."/>
            <person name="Luzzaro F."/>
            <person name="Endimiani A."/>
        </authorList>
    </citation>
    <scope>NUCLEOTIDE SEQUENCE [LARGE SCALE GENOMIC DNA]</scope>
    <source>
        <strain evidence="3 4">LC0559/18</strain>
    </source>
</reference>
<dbReference type="GO" id="GO:0046685">
    <property type="term" value="P:response to arsenic-containing substance"/>
    <property type="evidence" value="ECO:0007669"/>
    <property type="project" value="InterPro"/>
</dbReference>
<evidence type="ECO:0000313" key="2">
    <source>
        <dbReference type="EMBL" id="MDT2516413.1"/>
    </source>
</evidence>
<dbReference type="NCBIfam" id="NF033727">
    <property type="entry name" value="chaperon_ArsD"/>
    <property type="match status" value="1"/>
</dbReference>
<accession>A0A2N8PTH8</accession>
<comment type="caution">
    <text evidence="3">The sequence shown here is derived from an EMBL/GenBank/DDBJ whole genome shotgun (WGS) entry which is preliminary data.</text>
</comment>
<dbReference type="Proteomes" id="UP001264335">
    <property type="component" value="Unassembled WGS sequence"/>
</dbReference>
<gene>
    <name evidence="3" type="primary">arsD</name>
    <name evidence="3" type="ORF">EK398_18175</name>
    <name evidence="1" type="ORF">P7D43_02490</name>
    <name evidence="2" type="ORF">P7D79_19485</name>
</gene>
<evidence type="ECO:0000313" key="3">
    <source>
        <dbReference type="EMBL" id="RVU92451.1"/>
    </source>
</evidence>
<dbReference type="GO" id="GO:0045892">
    <property type="term" value="P:negative regulation of DNA-templated transcription"/>
    <property type="evidence" value="ECO:0007669"/>
    <property type="project" value="InterPro"/>
</dbReference>
<dbReference type="Proteomes" id="UP000288388">
    <property type="component" value="Unassembled WGS sequence"/>
</dbReference>
<dbReference type="GO" id="GO:0003677">
    <property type="term" value="F:DNA binding"/>
    <property type="evidence" value="ECO:0007669"/>
    <property type="project" value="InterPro"/>
</dbReference>
<dbReference type="InterPro" id="IPR010712">
    <property type="entry name" value="Arsenical-R_ArsD"/>
</dbReference>
<dbReference type="EMBL" id="JARPWY010000080">
    <property type="protein sequence ID" value="MDT2516413.1"/>
    <property type="molecule type" value="Genomic_DNA"/>
</dbReference>
<dbReference type="RefSeq" id="WP_048722364.1">
    <property type="nucleotide sequence ID" value="NZ_JADPDV010000006.1"/>
</dbReference>
<evidence type="ECO:0000313" key="5">
    <source>
        <dbReference type="Proteomes" id="UP001264335"/>
    </source>
</evidence>
<name>A0A2N8PTH8_ENTAV</name>
<dbReference type="Proteomes" id="UP001260773">
    <property type="component" value="Unassembled WGS sequence"/>
</dbReference>
<proteinExistence type="predicted"/>
<dbReference type="Pfam" id="PF06953">
    <property type="entry name" value="ArsD"/>
    <property type="match status" value="1"/>
</dbReference>
<organism evidence="3 4">
    <name type="scientific">Enterococcus avium</name>
    <name type="common">Streptococcus avium</name>
    <dbReference type="NCBI Taxonomy" id="33945"/>
    <lineage>
        <taxon>Bacteria</taxon>
        <taxon>Bacillati</taxon>
        <taxon>Bacillota</taxon>
        <taxon>Bacilli</taxon>
        <taxon>Lactobacillales</taxon>
        <taxon>Enterococcaceae</taxon>
        <taxon>Enterococcus</taxon>
    </lineage>
</organism>
<reference evidence="1 5" key="2">
    <citation type="submission" date="2023-03" db="EMBL/GenBank/DDBJ databases">
        <authorList>
            <person name="Shen W."/>
            <person name="Cai J."/>
        </authorList>
    </citation>
    <scope>NUCLEOTIDE SEQUENCE</scope>
    <source>
        <strain evidence="1">P33-2</strain>
        <strain evidence="2 5">Y2</strain>
    </source>
</reference>